<dbReference type="Pfam" id="PF00589">
    <property type="entry name" value="Phage_integrase"/>
    <property type="match status" value="1"/>
</dbReference>
<dbReference type="Proteomes" id="UP000535182">
    <property type="component" value="Unassembled WGS sequence"/>
</dbReference>
<name>A0A9X0QJI7_9BACT</name>
<evidence type="ECO:0000256" key="2">
    <source>
        <dbReference type="ARBA" id="ARBA00023125"/>
    </source>
</evidence>
<dbReference type="Gene3D" id="1.10.443.10">
    <property type="entry name" value="Intergrase catalytic core"/>
    <property type="match status" value="1"/>
</dbReference>
<dbReference type="GO" id="GO:0003677">
    <property type="term" value="F:DNA binding"/>
    <property type="evidence" value="ECO:0007669"/>
    <property type="project" value="UniProtKB-KW"/>
</dbReference>
<gene>
    <name evidence="5" type="ORF">HDF14_005070</name>
</gene>
<organism evidence="5 6">
    <name type="scientific">Tunturiibacter gelidiferens</name>
    <dbReference type="NCBI Taxonomy" id="3069689"/>
    <lineage>
        <taxon>Bacteria</taxon>
        <taxon>Pseudomonadati</taxon>
        <taxon>Acidobacteriota</taxon>
        <taxon>Terriglobia</taxon>
        <taxon>Terriglobales</taxon>
        <taxon>Acidobacteriaceae</taxon>
        <taxon>Tunturiibacter</taxon>
    </lineage>
</organism>
<accession>A0A9X0QJI7</accession>
<evidence type="ECO:0000259" key="4">
    <source>
        <dbReference type="PROSITE" id="PS51898"/>
    </source>
</evidence>
<keyword evidence="3" id="KW-0233">DNA recombination</keyword>
<comment type="similarity">
    <text evidence="1">Belongs to the 'phage' integrase family.</text>
</comment>
<comment type="caution">
    <text evidence="5">The sequence shown here is derived from an EMBL/GenBank/DDBJ whole genome shotgun (WGS) entry which is preliminary data.</text>
</comment>
<dbReference type="InterPro" id="IPR050090">
    <property type="entry name" value="Tyrosine_recombinase_XerCD"/>
</dbReference>
<proteinExistence type="inferred from homology"/>
<dbReference type="GO" id="GO:0006310">
    <property type="term" value="P:DNA recombination"/>
    <property type="evidence" value="ECO:0007669"/>
    <property type="project" value="UniProtKB-KW"/>
</dbReference>
<dbReference type="PANTHER" id="PTHR30349">
    <property type="entry name" value="PHAGE INTEGRASE-RELATED"/>
    <property type="match status" value="1"/>
</dbReference>
<dbReference type="RefSeq" id="WP_183981269.1">
    <property type="nucleotide sequence ID" value="NZ_JACHEB010000015.1"/>
</dbReference>
<evidence type="ECO:0000313" key="6">
    <source>
        <dbReference type="Proteomes" id="UP000535182"/>
    </source>
</evidence>
<keyword evidence="6" id="KW-1185">Reference proteome</keyword>
<dbReference type="AlphaFoldDB" id="A0A9X0QJI7"/>
<sequence length="399" mass="45060">MTTTPTITIFVRHSKGCKYAGDEFAKRCDCRKWLRWTATGEPRQRRPANTRSWAEAEHVKRDIEDQLTGRTVVPDTPGVKNMRAAVEVFIADKKVENLSADLIRKYERELGRLASFCEGRGVYTLAGINRELITRFCSDWKDLYPSSLTRNKLAERYKSFLKFCRVAGWLVEVPVWPKMKAEEVPTLPLTADEYERLLDAVYVVVKAPQNHVVENQSQEYWIKRVRGLFLLMRSSGLSIQDALTLPRSALIHDATGHRVVTQRTKTGTDVSVLLPPNIAAELLAVPNDNNRFFFWSGLGSPKSISGNWGKRFVAPCFDEAKITGGYMKAHRLRDTFACELLKAGVSLEHVSKLLGHTSIRTTEKSYAAWVPSRQEVLDNAVISAWAAPAPKRLGRKRAA</sequence>
<dbReference type="InterPro" id="IPR010998">
    <property type="entry name" value="Integrase_recombinase_N"/>
</dbReference>
<evidence type="ECO:0000256" key="3">
    <source>
        <dbReference type="ARBA" id="ARBA00023172"/>
    </source>
</evidence>
<reference evidence="5 6" key="1">
    <citation type="submission" date="2020-08" db="EMBL/GenBank/DDBJ databases">
        <title>Genomic Encyclopedia of Type Strains, Phase IV (KMG-V): Genome sequencing to study the core and pangenomes of soil and plant-associated prokaryotes.</title>
        <authorList>
            <person name="Whitman W."/>
        </authorList>
    </citation>
    <scope>NUCLEOTIDE SEQUENCE [LARGE SCALE GENOMIC DNA]</scope>
    <source>
        <strain evidence="5 6">X5P2</strain>
    </source>
</reference>
<dbReference type="EMBL" id="JACHEB010000015">
    <property type="protein sequence ID" value="MBB5331423.1"/>
    <property type="molecule type" value="Genomic_DNA"/>
</dbReference>
<protein>
    <submittedName>
        <fullName evidence="5">Site-specific recombinase XerD</fullName>
    </submittedName>
</protein>
<dbReference type="InterPro" id="IPR002104">
    <property type="entry name" value="Integrase_catalytic"/>
</dbReference>
<dbReference type="PROSITE" id="PS51898">
    <property type="entry name" value="TYR_RECOMBINASE"/>
    <property type="match status" value="1"/>
</dbReference>
<dbReference type="InterPro" id="IPR011010">
    <property type="entry name" value="DNA_brk_join_enz"/>
</dbReference>
<dbReference type="InterPro" id="IPR013762">
    <property type="entry name" value="Integrase-like_cat_sf"/>
</dbReference>
<dbReference type="Gene3D" id="1.10.150.130">
    <property type="match status" value="1"/>
</dbReference>
<evidence type="ECO:0000313" key="5">
    <source>
        <dbReference type="EMBL" id="MBB5331423.1"/>
    </source>
</evidence>
<feature type="domain" description="Tyr recombinase" evidence="4">
    <location>
        <begin position="184"/>
        <end position="379"/>
    </location>
</feature>
<dbReference type="PANTHER" id="PTHR30349:SF41">
    <property type="entry name" value="INTEGRASE_RECOMBINASE PROTEIN MJ0367-RELATED"/>
    <property type="match status" value="1"/>
</dbReference>
<keyword evidence="2" id="KW-0238">DNA-binding</keyword>
<dbReference type="GO" id="GO:0015074">
    <property type="term" value="P:DNA integration"/>
    <property type="evidence" value="ECO:0007669"/>
    <property type="project" value="InterPro"/>
</dbReference>
<evidence type="ECO:0000256" key="1">
    <source>
        <dbReference type="ARBA" id="ARBA00008857"/>
    </source>
</evidence>
<dbReference type="SUPFAM" id="SSF56349">
    <property type="entry name" value="DNA breaking-rejoining enzymes"/>
    <property type="match status" value="1"/>
</dbReference>